<evidence type="ECO:0000313" key="4">
    <source>
        <dbReference type="EMBL" id="OQE96705.1"/>
    </source>
</evidence>
<protein>
    <recommendedName>
        <fullName evidence="3">NAD-dependent epimerase/dehydratase domain-containing protein</fullName>
    </recommendedName>
</protein>
<sequence length="356" mass="38712">MSTSNTKLVLLTGGTGFIGFQTLLDALRAGFRVRCTVRSEAKGEALLSKPALQPFLQADNQAPSVEIVVVPDQAARKAFHEAIKGTSYVIHIASPLPSAVTQANGHLDAEANFLAPARRTAVEMLEAAATTTSVERVVMTSSVAAFVSPKIFMGLMRQDSQHPFTPTSRMPLMTPPFPHSGVAYVASKVESLAATEAWVKETKPRFSVINIHPSWVMGRAECAEDVGSLFNTTNRLVLNTIVKGQKSQYPVMMGAVVDVHDVARMQVQSLQKADIVQPGNCRSFIASTPGIYEDIPGIIRKSFAEQCQDGRVTILGQQASFPLPIDSSSTEITFGWKFKTLEEMINDLISQYIELQ</sequence>
<name>A0A1V6ZAJ1_PENNA</name>
<reference evidence="5" key="1">
    <citation type="journal article" date="2017" name="Nat. Microbiol.">
        <title>Global analysis of biosynthetic gene clusters reveals vast potential of secondary metabolite production in Penicillium species.</title>
        <authorList>
            <person name="Nielsen J.C."/>
            <person name="Grijseels S."/>
            <person name="Prigent S."/>
            <person name="Ji B."/>
            <person name="Dainat J."/>
            <person name="Nielsen K.F."/>
            <person name="Frisvad J.C."/>
            <person name="Workman M."/>
            <person name="Nielsen J."/>
        </authorList>
    </citation>
    <scope>NUCLEOTIDE SEQUENCE [LARGE SCALE GENOMIC DNA]</scope>
    <source>
        <strain evidence="5">IBT 13039</strain>
    </source>
</reference>
<feature type="domain" description="NAD-dependent epimerase/dehydratase" evidence="3">
    <location>
        <begin position="9"/>
        <end position="274"/>
    </location>
</feature>
<dbReference type="PANTHER" id="PTHR10366:SF564">
    <property type="entry name" value="STEROL-4-ALPHA-CARBOXYLATE 3-DEHYDROGENASE, DECARBOXYLATING"/>
    <property type="match status" value="1"/>
</dbReference>
<dbReference type="InterPro" id="IPR001509">
    <property type="entry name" value="Epimerase_deHydtase"/>
</dbReference>
<dbReference type="STRING" id="60175.A0A1V6ZAJ1"/>
<evidence type="ECO:0000256" key="2">
    <source>
        <dbReference type="ARBA" id="ARBA00023445"/>
    </source>
</evidence>
<dbReference type="InterPro" id="IPR050425">
    <property type="entry name" value="NAD(P)_dehydrat-like"/>
</dbReference>
<dbReference type="SUPFAM" id="SSF51735">
    <property type="entry name" value="NAD(P)-binding Rossmann-fold domains"/>
    <property type="match status" value="1"/>
</dbReference>
<dbReference type="InterPro" id="IPR036291">
    <property type="entry name" value="NAD(P)-bd_dom_sf"/>
</dbReference>
<comment type="similarity">
    <text evidence="2">Belongs to the NAD(P)-dependent epimerase/dehydratase family. Dihydroflavonol-4-reductase subfamily.</text>
</comment>
<dbReference type="EMBL" id="MOOB01000001">
    <property type="protein sequence ID" value="OQE96705.1"/>
    <property type="molecule type" value="Genomic_DNA"/>
</dbReference>
<evidence type="ECO:0000313" key="5">
    <source>
        <dbReference type="Proteomes" id="UP000191691"/>
    </source>
</evidence>
<comment type="caution">
    <text evidence="4">The sequence shown here is derived from an EMBL/GenBank/DDBJ whole genome shotgun (WGS) entry which is preliminary data.</text>
</comment>
<accession>A0A1V6ZAJ1</accession>
<dbReference type="AlphaFoldDB" id="A0A1V6ZAJ1"/>
<dbReference type="GO" id="GO:0016616">
    <property type="term" value="F:oxidoreductase activity, acting on the CH-OH group of donors, NAD or NADP as acceptor"/>
    <property type="evidence" value="ECO:0007669"/>
    <property type="project" value="TreeGrafter"/>
</dbReference>
<keyword evidence="5" id="KW-1185">Reference proteome</keyword>
<gene>
    <name evidence="4" type="ORF">PENNAL_c0001G02100</name>
</gene>
<evidence type="ECO:0000259" key="3">
    <source>
        <dbReference type="Pfam" id="PF01370"/>
    </source>
</evidence>
<dbReference type="Proteomes" id="UP000191691">
    <property type="component" value="Unassembled WGS sequence"/>
</dbReference>
<dbReference type="PANTHER" id="PTHR10366">
    <property type="entry name" value="NAD DEPENDENT EPIMERASE/DEHYDRATASE"/>
    <property type="match status" value="1"/>
</dbReference>
<proteinExistence type="inferred from homology"/>
<dbReference type="Gene3D" id="3.40.50.720">
    <property type="entry name" value="NAD(P)-binding Rossmann-like Domain"/>
    <property type="match status" value="1"/>
</dbReference>
<evidence type="ECO:0000256" key="1">
    <source>
        <dbReference type="ARBA" id="ARBA00023002"/>
    </source>
</evidence>
<dbReference type="Pfam" id="PF01370">
    <property type="entry name" value="Epimerase"/>
    <property type="match status" value="1"/>
</dbReference>
<dbReference type="OMA" id="ASENWME"/>
<organism evidence="4 5">
    <name type="scientific">Penicillium nalgiovense</name>
    <dbReference type="NCBI Taxonomy" id="60175"/>
    <lineage>
        <taxon>Eukaryota</taxon>
        <taxon>Fungi</taxon>
        <taxon>Dikarya</taxon>
        <taxon>Ascomycota</taxon>
        <taxon>Pezizomycotina</taxon>
        <taxon>Eurotiomycetes</taxon>
        <taxon>Eurotiomycetidae</taxon>
        <taxon>Eurotiales</taxon>
        <taxon>Aspergillaceae</taxon>
        <taxon>Penicillium</taxon>
    </lineage>
</organism>
<keyword evidence="1" id="KW-0560">Oxidoreductase</keyword>